<proteinExistence type="predicted"/>
<dbReference type="EMBL" id="FWPT01000012">
    <property type="protein sequence ID" value="SMA50381.1"/>
    <property type="molecule type" value="Genomic_DNA"/>
</dbReference>
<protein>
    <recommendedName>
        <fullName evidence="3">Type IV pilus modification protein PilV</fullName>
    </recommendedName>
</protein>
<accession>A0A1X7APY0</accession>
<organism evidence="1 2">
    <name type="scientific">Parendozoicomonas haliclonae</name>
    <dbReference type="NCBI Taxonomy" id="1960125"/>
    <lineage>
        <taxon>Bacteria</taxon>
        <taxon>Pseudomonadati</taxon>
        <taxon>Pseudomonadota</taxon>
        <taxon>Gammaproteobacteria</taxon>
        <taxon>Oceanospirillales</taxon>
        <taxon>Endozoicomonadaceae</taxon>
        <taxon>Parendozoicomonas</taxon>
    </lineage>
</organism>
<sequence>MIEILVSLIILSVGILGMLSLQMYSMQSSQSADARTQIVLTVNDLVEKMKADGQSGQTYCATAAGSPFVLWRTGLLNSVPAATAATIDCTGDPSITVTWTNNNSLMKASGPTTLNVALAL</sequence>
<keyword evidence="2" id="KW-1185">Reference proteome</keyword>
<evidence type="ECO:0000313" key="2">
    <source>
        <dbReference type="Proteomes" id="UP000196573"/>
    </source>
</evidence>
<dbReference type="AlphaFoldDB" id="A0A1X7APY0"/>
<reference evidence="1 2" key="1">
    <citation type="submission" date="2017-03" db="EMBL/GenBank/DDBJ databases">
        <authorList>
            <person name="Afonso C.L."/>
            <person name="Miller P.J."/>
            <person name="Scott M.A."/>
            <person name="Spackman E."/>
            <person name="Goraichik I."/>
            <person name="Dimitrov K.M."/>
            <person name="Suarez D.L."/>
            <person name="Swayne D.E."/>
        </authorList>
    </citation>
    <scope>NUCLEOTIDE SEQUENCE [LARGE SCALE GENOMIC DNA]</scope>
    <source>
        <strain evidence="1">SB41UT1</strain>
    </source>
</reference>
<dbReference type="Proteomes" id="UP000196573">
    <property type="component" value="Unassembled WGS sequence"/>
</dbReference>
<name>A0A1X7APY0_9GAMM</name>
<gene>
    <name evidence="1" type="ORF">EHSB41UT_04178</name>
</gene>
<evidence type="ECO:0000313" key="1">
    <source>
        <dbReference type="EMBL" id="SMA50381.1"/>
    </source>
</evidence>
<evidence type="ECO:0008006" key="3">
    <source>
        <dbReference type="Google" id="ProtNLM"/>
    </source>
</evidence>